<dbReference type="PROSITE" id="PS51257">
    <property type="entry name" value="PROKAR_LIPOPROTEIN"/>
    <property type="match status" value="1"/>
</dbReference>
<reference evidence="2 3" key="1">
    <citation type="submission" date="2019-01" db="EMBL/GenBank/DDBJ databases">
        <title>Lujinxingia litoralis gen. nov., sp. nov. and Lujinxingia sediminis gen. nov., sp. nov., new members in the order Bradymonadales, isolated from coastal sediment.</title>
        <authorList>
            <person name="Li C.-M."/>
        </authorList>
    </citation>
    <scope>NUCLEOTIDE SEQUENCE [LARGE SCALE GENOMIC DNA]</scope>
    <source>
        <strain evidence="2 3">SEH01</strain>
    </source>
</reference>
<gene>
    <name evidence="2" type="ORF">EA187_01515</name>
</gene>
<protein>
    <recommendedName>
        <fullName evidence="4">DUF1588 domain-containing protein</fullName>
    </recommendedName>
</protein>
<evidence type="ECO:0000313" key="3">
    <source>
        <dbReference type="Proteomes" id="UP000282926"/>
    </source>
</evidence>
<comment type="caution">
    <text evidence="2">The sequence shown here is derived from an EMBL/GenBank/DDBJ whole genome shotgun (WGS) entry which is preliminary data.</text>
</comment>
<keyword evidence="3" id="KW-1185">Reference proteome</keyword>
<dbReference type="EMBL" id="SADD01000001">
    <property type="protein sequence ID" value="RVU48143.1"/>
    <property type="molecule type" value="Genomic_DNA"/>
</dbReference>
<dbReference type="RefSeq" id="WP_127778943.1">
    <property type="nucleotide sequence ID" value="NZ_SADD01000001.1"/>
</dbReference>
<organism evidence="2 3">
    <name type="scientific">Lujinxingia sediminis</name>
    <dbReference type="NCBI Taxonomy" id="2480984"/>
    <lineage>
        <taxon>Bacteria</taxon>
        <taxon>Deltaproteobacteria</taxon>
        <taxon>Bradymonadales</taxon>
        <taxon>Lujinxingiaceae</taxon>
        <taxon>Lujinxingia</taxon>
    </lineage>
</organism>
<evidence type="ECO:0008006" key="4">
    <source>
        <dbReference type="Google" id="ProtNLM"/>
    </source>
</evidence>
<dbReference type="Proteomes" id="UP000282926">
    <property type="component" value="Unassembled WGS sequence"/>
</dbReference>
<accession>A0ABY0CW82</accession>
<evidence type="ECO:0000313" key="2">
    <source>
        <dbReference type="EMBL" id="RVU48143.1"/>
    </source>
</evidence>
<feature type="region of interest" description="Disordered" evidence="1">
    <location>
        <begin position="31"/>
        <end position="105"/>
    </location>
</feature>
<name>A0ABY0CW82_9DELT</name>
<sequence length="826" mass="93004">MDIRHDKVRGLTLLTLWVATLALSACEGQLNVEGHPNTTSVSGDDWEDGPDDGYVPKDPSNPFEPGQPGNPFDPSDPSDPDSPGDPSDPEDPHPGNTPDGEDPCRSHAQFFEREVFTEVIERQCQSCHGENGFGAVNSDFEIANQRLYSEDYLARNYDEISGFARDRLAEFDDQSLLLLKATGQVIHGGGEVFAPDSWQAENLREFGTRIDTPDPCPGGVELDEEGFFEGVTFMNDLDWLSRMTMTLASRVPTASEIALVQAEGEAGVEQVLETLYEEQAFYDRLEEGLADIFLTDYFINGNPPDNVLNSNHYPRRRWWAEMGLSVEERNELALLGRHGLGREPLALFSHIVKNDLPVSEFVTADYVMVNPYSAKSYGVENQVSFEDPTNKLEFKPAQLSAVSGMQGEYPHAGALTSYMMTGRYPSTNTNLNRKRSAFFYLLFLGVDINNLTTEASDPTAVADIENPTRNAADCAVCHVPMDPVAQLYRTYNNYGHYLPIRDDRFDGMFPAGFNGEEIAQEDVWQGLRWLGQRVAQDPRFFQTMVSHLYRVVVRRPVLIKPVDPSAPNYDARLRAFRVQNAFIQRLAVQMRAGGESARVAIRELVFSPYFRAEDIDPQTLTPEREVELEEFGGPRLLHPEAMSRRITSVFGRQWMWGPFEAFAPHLYRYLYGGINFDNLTQRLDTPSGVMGAVSMVMANELACQNVPHDFEEPTNQRLLFPHVELDDVPGNAQAEARIRENIQHLHLRILGEDLPANHVEIDRTFDLFVDLIEDGQAGLAARDSDYPERLEDYCRGDSLERDPTYAVRAWAGVISYLVSSFEFLYL</sequence>
<proteinExistence type="predicted"/>
<evidence type="ECO:0000256" key="1">
    <source>
        <dbReference type="SAM" id="MobiDB-lite"/>
    </source>
</evidence>